<dbReference type="EMBL" id="AYKW01000045">
    <property type="protein sequence ID" value="PIL25867.1"/>
    <property type="molecule type" value="Genomic_DNA"/>
</dbReference>
<keyword evidence="4" id="KW-1185">Reference proteome</keyword>
<dbReference type="Gene3D" id="2.60.120.260">
    <property type="entry name" value="Galactose-binding domain-like"/>
    <property type="match status" value="1"/>
</dbReference>
<evidence type="ECO:0000256" key="1">
    <source>
        <dbReference type="SAM" id="MobiDB-lite"/>
    </source>
</evidence>
<evidence type="ECO:0000313" key="3">
    <source>
        <dbReference type="EMBL" id="PIL25867.1"/>
    </source>
</evidence>
<accession>A0A2G8RWK3</accession>
<sequence length="317" mass="32812">MAAICQWNCSDNYVDDLLDTPIEYTSPNGGKEWLPLHNETGKALYPPTSMGIGPQSLSAYTGAGGRATFSFLGQEVAVYGSEFGTGTESSYTLDGEVVAVHTSQSLGLGVLLFYAGVLSATTHTLVIEVVGASAAAPFTLDWIEYNNTARGATSPVSNPSYVPSQPQSSASASSLQGGATVSVLSASHASKPSFSGAALAGGVAGGLVGLTAIVLAYLALRSRRRWRMNGSIKYAYGEVAQYDSDTLGVPTAEVGSIPTVVVTNADDANSLRGINPSSVSMPPSNQTVLGFREHRTARELGNSKQESFSGSPPAYAP</sequence>
<keyword evidence="2" id="KW-0472">Membrane</keyword>
<dbReference type="OrthoDB" id="2758518at2759"/>
<feature type="region of interest" description="Disordered" evidence="1">
    <location>
        <begin position="154"/>
        <end position="173"/>
    </location>
</feature>
<dbReference type="AlphaFoldDB" id="A0A2G8RWK3"/>
<evidence type="ECO:0000256" key="2">
    <source>
        <dbReference type="SAM" id="Phobius"/>
    </source>
</evidence>
<reference evidence="3 4" key="1">
    <citation type="journal article" date="2015" name="Sci. Rep.">
        <title>Chromosome-level genome map provides insights into diverse defense mechanisms in the medicinal fungus Ganoderma sinense.</title>
        <authorList>
            <person name="Zhu Y."/>
            <person name="Xu J."/>
            <person name="Sun C."/>
            <person name="Zhou S."/>
            <person name="Xu H."/>
            <person name="Nelson D.R."/>
            <person name="Qian J."/>
            <person name="Song J."/>
            <person name="Luo H."/>
            <person name="Xiang L."/>
            <person name="Li Y."/>
            <person name="Xu Z."/>
            <person name="Ji A."/>
            <person name="Wang L."/>
            <person name="Lu S."/>
            <person name="Hayward A."/>
            <person name="Sun W."/>
            <person name="Li X."/>
            <person name="Schwartz D.C."/>
            <person name="Wang Y."/>
            <person name="Chen S."/>
        </authorList>
    </citation>
    <scope>NUCLEOTIDE SEQUENCE [LARGE SCALE GENOMIC DNA]</scope>
    <source>
        <strain evidence="3 4">ZZ0214-1</strain>
    </source>
</reference>
<gene>
    <name evidence="3" type="ORF">GSI_11620</name>
</gene>
<keyword evidence="2" id="KW-1133">Transmembrane helix</keyword>
<proteinExistence type="predicted"/>
<dbReference type="Proteomes" id="UP000230002">
    <property type="component" value="Unassembled WGS sequence"/>
</dbReference>
<protein>
    <recommendedName>
        <fullName evidence="5">Transmembrane protein</fullName>
    </recommendedName>
</protein>
<feature type="transmembrane region" description="Helical" evidence="2">
    <location>
        <begin position="197"/>
        <end position="220"/>
    </location>
</feature>
<name>A0A2G8RWK3_9APHY</name>
<evidence type="ECO:0008006" key="5">
    <source>
        <dbReference type="Google" id="ProtNLM"/>
    </source>
</evidence>
<keyword evidence="2" id="KW-0812">Transmembrane</keyword>
<evidence type="ECO:0000313" key="4">
    <source>
        <dbReference type="Proteomes" id="UP000230002"/>
    </source>
</evidence>
<comment type="caution">
    <text evidence="3">The sequence shown here is derived from an EMBL/GenBank/DDBJ whole genome shotgun (WGS) entry which is preliminary data.</text>
</comment>
<organism evidence="3 4">
    <name type="scientific">Ganoderma sinense ZZ0214-1</name>
    <dbReference type="NCBI Taxonomy" id="1077348"/>
    <lineage>
        <taxon>Eukaryota</taxon>
        <taxon>Fungi</taxon>
        <taxon>Dikarya</taxon>
        <taxon>Basidiomycota</taxon>
        <taxon>Agaricomycotina</taxon>
        <taxon>Agaricomycetes</taxon>
        <taxon>Polyporales</taxon>
        <taxon>Polyporaceae</taxon>
        <taxon>Ganoderma</taxon>
    </lineage>
</organism>